<reference evidence="3" key="1">
    <citation type="submission" date="2016-11" db="EMBL/GenBank/DDBJ databases">
        <authorList>
            <person name="Varghese N."/>
            <person name="Submissions S."/>
        </authorList>
    </citation>
    <scope>NUCLEOTIDE SEQUENCE [LARGE SCALE GENOMIC DNA]</scope>
    <source>
        <strain evidence="3">DSM 26134</strain>
    </source>
</reference>
<evidence type="ECO:0000313" key="2">
    <source>
        <dbReference type="EMBL" id="SHJ50661.1"/>
    </source>
</evidence>
<evidence type="ECO:0008006" key="4">
    <source>
        <dbReference type="Google" id="ProtNLM"/>
    </source>
</evidence>
<dbReference type="STRING" id="156994.SAMN04488028_101335"/>
<proteinExistence type="predicted"/>
<gene>
    <name evidence="2" type="ORF">SAMN04488028_101335</name>
</gene>
<dbReference type="EMBL" id="FRAA01000001">
    <property type="protein sequence ID" value="SHJ50661.1"/>
    <property type="molecule type" value="Genomic_DNA"/>
</dbReference>
<protein>
    <recommendedName>
        <fullName evidence="4">DUF4389 domain-containing protein</fullName>
    </recommendedName>
</protein>
<sequence>MTFEVKHQDSYSRGELLLRSFFGMIYIGFPHAFILLFLGLWGQILSFITFWVILFTGSYPESFFEYQLKLIKWSTRVNLRLYNMADGYPSFGLESEDEAFQLEVPYSETTSRSSVLVRFLFGWLYVVLPHIFILIFRSYATMFLMFLAFFSVLFTGNYPESWFRFNVGTLRWGIRINLYLSYMTDTYPPFSGK</sequence>
<feature type="transmembrane region" description="Helical" evidence="1">
    <location>
        <begin position="115"/>
        <end position="133"/>
    </location>
</feature>
<feature type="transmembrane region" description="Helical" evidence="1">
    <location>
        <begin position="44"/>
        <end position="64"/>
    </location>
</feature>
<organism evidence="2 3">
    <name type="scientific">Reichenbachiella agariperforans</name>
    <dbReference type="NCBI Taxonomy" id="156994"/>
    <lineage>
        <taxon>Bacteria</taxon>
        <taxon>Pseudomonadati</taxon>
        <taxon>Bacteroidota</taxon>
        <taxon>Cytophagia</taxon>
        <taxon>Cytophagales</taxon>
        <taxon>Reichenbachiellaceae</taxon>
        <taxon>Reichenbachiella</taxon>
    </lineage>
</organism>
<dbReference type="RefSeq" id="WP_073118825.1">
    <property type="nucleotide sequence ID" value="NZ_FRAA01000001.1"/>
</dbReference>
<dbReference type="Pfam" id="PF14333">
    <property type="entry name" value="DUF4389"/>
    <property type="match status" value="1"/>
</dbReference>
<keyword evidence="3" id="KW-1185">Reference proteome</keyword>
<keyword evidence="1" id="KW-0472">Membrane</keyword>
<evidence type="ECO:0000256" key="1">
    <source>
        <dbReference type="SAM" id="Phobius"/>
    </source>
</evidence>
<evidence type="ECO:0000313" key="3">
    <source>
        <dbReference type="Proteomes" id="UP000184474"/>
    </source>
</evidence>
<feature type="transmembrane region" description="Helical" evidence="1">
    <location>
        <begin position="139"/>
        <end position="158"/>
    </location>
</feature>
<dbReference type="Proteomes" id="UP000184474">
    <property type="component" value="Unassembled WGS sequence"/>
</dbReference>
<accession>A0A1M6JVF3</accession>
<dbReference type="InterPro" id="IPR025498">
    <property type="entry name" value="DUF4389"/>
</dbReference>
<dbReference type="AlphaFoldDB" id="A0A1M6JVF3"/>
<keyword evidence="1" id="KW-1133">Transmembrane helix</keyword>
<name>A0A1M6JVF3_REIAG</name>
<keyword evidence="1" id="KW-0812">Transmembrane</keyword>